<gene>
    <name evidence="4" type="ORF">TorRG33x02_313010</name>
</gene>
<evidence type="ECO:0000313" key="4">
    <source>
        <dbReference type="EMBL" id="PON50778.1"/>
    </source>
</evidence>
<keyword evidence="3" id="KW-0732">Signal</keyword>
<feature type="signal peptide" evidence="3">
    <location>
        <begin position="1"/>
        <end position="15"/>
    </location>
</feature>
<dbReference type="AlphaFoldDB" id="A0A2P5BPP2"/>
<organism evidence="4 5">
    <name type="scientific">Trema orientale</name>
    <name type="common">Charcoal tree</name>
    <name type="synonym">Celtis orientalis</name>
    <dbReference type="NCBI Taxonomy" id="63057"/>
    <lineage>
        <taxon>Eukaryota</taxon>
        <taxon>Viridiplantae</taxon>
        <taxon>Streptophyta</taxon>
        <taxon>Embryophyta</taxon>
        <taxon>Tracheophyta</taxon>
        <taxon>Spermatophyta</taxon>
        <taxon>Magnoliopsida</taxon>
        <taxon>eudicotyledons</taxon>
        <taxon>Gunneridae</taxon>
        <taxon>Pentapetalae</taxon>
        <taxon>rosids</taxon>
        <taxon>fabids</taxon>
        <taxon>Rosales</taxon>
        <taxon>Cannabaceae</taxon>
        <taxon>Trema</taxon>
    </lineage>
</organism>
<reference evidence="5" key="1">
    <citation type="submission" date="2016-06" db="EMBL/GenBank/DDBJ databases">
        <title>Parallel loss of symbiosis genes in relatives of nitrogen-fixing non-legume Parasponia.</title>
        <authorList>
            <person name="Van Velzen R."/>
            <person name="Holmer R."/>
            <person name="Bu F."/>
            <person name="Rutten L."/>
            <person name="Van Zeijl A."/>
            <person name="Liu W."/>
            <person name="Santuari L."/>
            <person name="Cao Q."/>
            <person name="Sharma T."/>
            <person name="Shen D."/>
            <person name="Roswanjaya Y."/>
            <person name="Wardhani T."/>
            <person name="Kalhor M.S."/>
            <person name="Jansen J."/>
            <person name="Van den Hoogen J."/>
            <person name="Gungor B."/>
            <person name="Hartog M."/>
            <person name="Hontelez J."/>
            <person name="Verver J."/>
            <person name="Yang W.-C."/>
            <person name="Schijlen E."/>
            <person name="Repin R."/>
            <person name="Schilthuizen M."/>
            <person name="Schranz E."/>
            <person name="Heidstra R."/>
            <person name="Miyata K."/>
            <person name="Fedorova E."/>
            <person name="Kohlen W."/>
            <person name="Bisseling T."/>
            <person name="Smit S."/>
            <person name="Geurts R."/>
        </authorList>
    </citation>
    <scope>NUCLEOTIDE SEQUENCE [LARGE SCALE GENOMIC DNA]</scope>
    <source>
        <strain evidence="5">cv. RG33-2</strain>
    </source>
</reference>
<dbReference type="EMBL" id="JXTC01000482">
    <property type="protein sequence ID" value="PON50778.1"/>
    <property type="molecule type" value="Genomic_DNA"/>
</dbReference>
<dbReference type="GO" id="GO:0005524">
    <property type="term" value="F:ATP binding"/>
    <property type="evidence" value="ECO:0007669"/>
    <property type="project" value="UniProtKB-UniRule"/>
</dbReference>
<evidence type="ECO:0000256" key="1">
    <source>
        <dbReference type="PROSITE-ProRule" id="PRU10141"/>
    </source>
</evidence>
<comment type="caution">
    <text evidence="4">The sequence shown here is derived from an EMBL/GenBank/DDBJ whole genome shotgun (WGS) entry which is preliminary data.</text>
</comment>
<feature type="region of interest" description="Disordered" evidence="2">
    <location>
        <begin position="115"/>
        <end position="148"/>
    </location>
</feature>
<dbReference type="PROSITE" id="PS00107">
    <property type="entry name" value="PROTEIN_KINASE_ATP"/>
    <property type="match status" value="1"/>
</dbReference>
<keyword evidence="1" id="KW-0547">Nucleotide-binding</keyword>
<dbReference type="SUPFAM" id="SSF56112">
    <property type="entry name" value="Protein kinase-like (PK-like)"/>
    <property type="match status" value="1"/>
</dbReference>
<feature type="binding site" evidence="1">
    <location>
        <position position="106"/>
    </location>
    <ligand>
        <name>ATP</name>
        <dbReference type="ChEBI" id="CHEBI:30616"/>
    </ligand>
</feature>
<dbReference type="Proteomes" id="UP000237000">
    <property type="component" value="Unassembled WGS sequence"/>
</dbReference>
<accession>A0A2P5BPP2</accession>
<dbReference type="InterPro" id="IPR017441">
    <property type="entry name" value="Protein_kinase_ATP_BS"/>
</dbReference>
<dbReference type="InParanoid" id="A0A2P5BPP2"/>
<name>A0A2P5BPP2_TREOI</name>
<proteinExistence type="predicted"/>
<sequence>MYAATILIATILSMAEDINAGVQKDLGGILISNKVAKTSMSAKSQRHTNAKHQRVRILSKAELAKATNNCNQTNLLGIGGFASVYKGLLLLTDENTTATQQIAVKKPKLDAAMAKQKHPNQPPAIPRRNRHCFTGQSQERGQTLGRMS</sequence>
<keyword evidence="1" id="KW-0067">ATP-binding</keyword>
<keyword evidence="4" id="KW-0808">Transferase</keyword>
<feature type="chain" id="PRO_5015173165" evidence="3">
    <location>
        <begin position="16"/>
        <end position="148"/>
    </location>
</feature>
<evidence type="ECO:0000256" key="2">
    <source>
        <dbReference type="SAM" id="MobiDB-lite"/>
    </source>
</evidence>
<dbReference type="STRING" id="63057.A0A2P5BPP2"/>
<keyword evidence="5" id="KW-1185">Reference proteome</keyword>
<dbReference type="OrthoDB" id="1938319at2759"/>
<protein>
    <submittedName>
        <fullName evidence="4">Tyrosine-protein kinase</fullName>
    </submittedName>
</protein>
<dbReference type="InterPro" id="IPR011009">
    <property type="entry name" value="Kinase-like_dom_sf"/>
</dbReference>
<evidence type="ECO:0000313" key="5">
    <source>
        <dbReference type="Proteomes" id="UP000237000"/>
    </source>
</evidence>
<dbReference type="GO" id="GO:0016301">
    <property type="term" value="F:kinase activity"/>
    <property type="evidence" value="ECO:0007669"/>
    <property type="project" value="UniProtKB-KW"/>
</dbReference>
<keyword evidence="4" id="KW-0418">Kinase</keyword>
<dbReference type="Gene3D" id="3.30.200.20">
    <property type="entry name" value="Phosphorylase Kinase, domain 1"/>
    <property type="match status" value="1"/>
</dbReference>
<evidence type="ECO:0000256" key="3">
    <source>
        <dbReference type="SAM" id="SignalP"/>
    </source>
</evidence>